<reference evidence="6 7" key="1">
    <citation type="journal article" date="2014" name="BMC Genomics">
        <title>Architecture and functions of a multipartite genome of the methylotrophic bacterium Paracoccus aminophilus JCM 7686, containing primary and secondary chromids.</title>
        <authorList>
            <person name="Dziewit L."/>
            <person name="Czarnecki J."/>
            <person name="Wibberg D."/>
            <person name="Radlinska M."/>
            <person name="Mrozek P."/>
            <person name="Szymczak M."/>
            <person name="Schluter A."/>
            <person name="Puhler A."/>
            <person name="Bartosik D."/>
        </authorList>
    </citation>
    <scope>NUCLEOTIDE SEQUENCE [LARGE SCALE GENOMIC DNA]</scope>
    <source>
        <strain evidence="6">JCM 7686</strain>
        <plasmid evidence="7">Plasmid pAMI4</plasmid>
    </source>
</reference>
<dbReference type="Gene3D" id="1.10.10.10">
    <property type="entry name" value="Winged helix-like DNA-binding domain superfamily/Winged helix DNA-binding domain"/>
    <property type="match status" value="1"/>
</dbReference>
<accession>S5Y4R3</accession>
<dbReference type="InterPro" id="IPR051054">
    <property type="entry name" value="SorC_transcr_regulators"/>
</dbReference>
<dbReference type="InterPro" id="IPR036390">
    <property type="entry name" value="WH_DNA-bd_sf"/>
</dbReference>
<keyword evidence="7" id="KW-1185">Reference proteome</keyword>
<proteinExistence type="inferred from homology"/>
<dbReference type="SUPFAM" id="SSF100950">
    <property type="entry name" value="NagB/RpiA/CoA transferase-like"/>
    <property type="match status" value="1"/>
</dbReference>
<dbReference type="PANTHER" id="PTHR34294:SF1">
    <property type="entry name" value="TRANSCRIPTIONAL REGULATOR LSRR"/>
    <property type="match status" value="1"/>
</dbReference>
<evidence type="ECO:0000313" key="6">
    <source>
        <dbReference type="EMBL" id="AGT10730.1"/>
    </source>
</evidence>
<evidence type="ECO:0000256" key="2">
    <source>
        <dbReference type="ARBA" id="ARBA00023015"/>
    </source>
</evidence>
<dbReference type="AlphaFoldDB" id="S5Y4R3"/>
<keyword evidence="3" id="KW-0238">DNA-binding</keyword>
<dbReference type="GO" id="GO:0003677">
    <property type="term" value="F:DNA binding"/>
    <property type="evidence" value="ECO:0007669"/>
    <property type="project" value="UniProtKB-KW"/>
</dbReference>
<dbReference type="GO" id="GO:0030246">
    <property type="term" value="F:carbohydrate binding"/>
    <property type="evidence" value="ECO:0007669"/>
    <property type="project" value="InterPro"/>
</dbReference>
<dbReference type="EMBL" id="CP006652">
    <property type="protein sequence ID" value="AGT10730.1"/>
    <property type="molecule type" value="Genomic_DNA"/>
</dbReference>
<keyword evidence="6" id="KW-0614">Plasmid</keyword>
<dbReference type="PANTHER" id="PTHR34294">
    <property type="entry name" value="TRANSCRIPTIONAL REGULATOR-RELATED"/>
    <property type="match status" value="1"/>
</dbReference>
<evidence type="ECO:0000256" key="4">
    <source>
        <dbReference type="ARBA" id="ARBA00023163"/>
    </source>
</evidence>
<dbReference type="Gene3D" id="3.40.50.1360">
    <property type="match status" value="1"/>
</dbReference>
<keyword evidence="2" id="KW-0805">Transcription regulation</keyword>
<keyword evidence="4" id="KW-0804">Transcription</keyword>
<dbReference type="RefSeq" id="WP_020952215.1">
    <property type="nucleotide sequence ID" value="NC_022049.1"/>
</dbReference>
<dbReference type="HOGENOM" id="CLU_054506_0_1_5"/>
<name>S5Y4R3_PARAH</name>
<evidence type="ECO:0000313" key="7">
    <source>
        <dbReference type="Proteomes" id="UP000015480"/>
    </source>
</evidence>
<dbReference type="Pfam" id="PF04198">
    <property type="entry name" value="Sugar-bind"/>
    <property type="match status" value="1"/>
</dbReference>
<evidence type="ECO:0000256" key="1">
    <source>
        <dbReference type="ARBA" id="ARBA00010466"/>
    </source>
</evidence>
<gene>
    <name evidence="6" type="ORF">JCM7686_pAMI4p039</name>
</gene>
<feature type="domain" description="Sugar-binding" evidence="5">
    <location>
        <begin position="64"/>
        <end position="306"/>
    </location>
</feature>
<dbReference type="OrthoDB" id="7065657at2"/>
<comment type="similarity">
    <text evidence="1">Belongs to the SorC transcriptional regulatory family.</text>
</comment>
<geneLocation type="plasmid" evidence="6 7">
    <name>pAMI4</name>
</geneLocation>
<dbReference type="Proteomes" id="UP000015480">
    <property type="component" value="Plasmid pAMI4"/>
</dbReference>
<dbReference type="InterPro" id="IPR007324">
    <property type="entry name" value="Sugar-bd_dom_put"/>
</dbReference>
<dbReference type="KEGG" id="pami:JCM7686_pAMI4p039"/>
<dbReference type="InterPro" id="IPR037171">
    <property type="entry name" value="NagB/RpiA_transferase-like"/>
</dbReference>
<sequence>METANTELDDALIARVAWLYYNSGLTQSEIGEMLALSRIKVSRMLEQGRDSGLIQIRVNSLHHGCFEQEERLRQRFGLSDCRVIPEGAGAPVNARLGEAAAQYLMQKLEPGSLLAVGWGDTVSRTIRKLGHVAEERGIGLVTLTGGVQTYVDGMRTANWGHNVFVVPAPLLVSTPALSASLAAERSVATLLSMALGADYKLVGIGGIADQSTVVTQGFISPAEVEPLRRLGAVGDILCRFYDRDGRQLDLPIHERVIGVGLDKLKDSARVIGVAGGAEKVEPIRAALKGALLDILITDEATASQLLMTETD</sequence>
<dbReference type="PATRIC" id="fig|1367847.3.peg.3664"/>
<protein>
    <submittedName>
        <fullName evidence="6">Transcriptional regulator, DeoR family</fullName>
    </submittedName>
</protein>
<organism evidence="6 7">
    <name type="scientific">Paracoccus aminophilus JCM 7686</name>
    <dbReference type="NCBI Taxonomy" id="1367847"/>
    <lineage>
        <taxon>Bacteria</taxon>
        <taxon>Pseudomonadati</taxon>
        <taxon>Pseudomonadota</taxon>
        <taxon>Alphaproteobacteria</taxon>
        <taxon>Rhodobacterales</taxon>
        <taxon>Paracoccaceae</taxon>
        <taxon>Paracoccus</taxon>
    </lineage>
</organism>
<dbReference type="SUPFAM" id="SSF46785">
    <property type="entry name" value="Winged helix' DNA-binding domain"/>
    <property type="match status" value="1"/>
</dbReference>
<evidence type="ECO:0000256" key="3">
    <source>
        <dbReference type="ARBA" id="ARBA00023125"/>
    </source>
</evidence>
<evidence type="ECO:0000259" key="5">
    <source>
        <dbReference type="Pfam" id="PF04198"/>
    </source>
</evidence>
<dbReference type="InterPro" id="IPR036388">
    <property type="entry name" value="WH-like_DNA-bd_sf"/>
</dbReference>
<dbReference type="eggNOG" id="COG2390">
    <property type="taxonomic scope" value="Bacteria"/>
</dbReference>